<proteinExistence type="predicted"/>
<comment type="caution">
    <text evidence="1">The sequence shown here is derived from an EMBL/GenBank/DDBJ whole genome shotgun (WGS) entry which is preliminary data.</text>
</comment>
<dbReference type="AlphaFoldDB" id="A0A644YN29"/>
<name>A0A644YN29_9ZZZZ</name>
<accession>A0A644YN29</accession>
<dbReference type="EMBL" id="VSSQ01005642">
    <property type="protein sequence ID" value="MPM29916.1"/>
    <property type="molecule type" value="Genomic_DNA"/>
</dbReference>
<organism evidence="1">
    <name type="scientific">bioreactor metagenome</name>
    <dbReference type="NCBI Taxonomy" id="1076179"/>
    <lineage>
        <taxon>unclassified sequences</taxon>
        <taxon>metagenomes</taxon>
        <taxon>ecological metagenomes</taxon>
    </lineage>
</organism>
<evidence type="ECO:0000313" key="1">
    <source>
        <dbReference type="EMBL" id="MPM29916.1"/>
    </source>
</evidence>
<dbReference type="AntiFam" id="ANF00072">
    <property type="entry name" value="Shadow ORF (opposite TypA)"/>
</dbReference>
<reference evidence="1" key="1">
    <citation type="submission" date="2019-08" db="EMBL/GenBank/DDBJ databases">
        <authorList>
            <person name="Kucharzyk K."/>
            <person name="Murdoch R.W."/>
            <person name="Higgins S."/>
            <person name="Loffler F."/>
        </authorList>
    </citation>
    <scope>NUCLEOTIDE SEQUENCE</scope>
</reference>
<protein>
    <submittedName>
        <fullName evidence="1">Uncharacterized protein</fullName>
    </submittedName>
</protein>
<gene>
    <name evidence="1" type="ORF">SDC9_76458</name>
</gene>
<sequence length="91" mass="10005">MARSVHHIDLHVLVADSGIFRQNRDAALPLQIAGVHNPLHDLLILAVYAALFEHLVHQGRLAVVNVGNDGNVSQLFILHICFFSFCMAGPQ</sequence>